<protein>
    <recommendedName>
        <fullName evidence="1">XdhC- CoxI domain-containing protein</fullName>
    </recommendedName>
</protein>
<dbReference type="PANTHER" id="PTHR30388">
    <property type="entry name" value="ALDEHYDE OXIDOREDUCTASE MOLYBDENUM COFACTOR ASSEMBLY PROTEIN"/>
    <property type="match status" value="1"/>
</dbReference>
<sequence>MLDIAEELDRWIAEGRDFAVATVVAVGGSAPRGAGAALAVDADGTAVGSVSGGCVEGAVYELCVRALEDGATVVERYGYSDEDAFAVGLTCGGVIDVLVTPVRACAPARPVLASALAAAAAGRAAALARVV</sequence>
<dbReference type="InterPro" id="IPR052698">
    <property type="entry name" value="MoCofactor_Util/Proc"/>
</dbReference>
<dbReference type="PANTHER" id="PTHR30388:SF4">
    <property type="entry name" value="MOLYBDENUM COFACTOR INSERTION CHAPERONE PAOD"/>
    <property type="match status" value="1"/>
</dbReference>
<dbReference type="RefSeq" id="WP_006136319.1">
    <property type="nucleotide sequence ID" value="NZ_AOHP01000159.1"/>
</dbReference>
<dbReference type="Pfam" id="PF02625">
    <property type="entry name" value="XdhC_CoxI"/>
    <property type="match status" value="1"/>
</dbReference>
<dbReference type="EMBL" id="AOHP01000159">
    <property type="protein sequence ID" value="EMF22358.1"/>
    <property type="molecule type" value="Genomic_DNA"/>
</dbReference>
<proteinExistence type="predicted"/>
<dbReference type="AlphaFoldDB" id="M3CEB4"/>
<organism evidence="2 3">
    <name type="scientific">Streptomyces gancidicus BKS 13-15</name>
    <dbReference type="NCBI Taxonomy" id="1284664"/>
    <lineage>
        <taxon>Bacteria</taxon>
        <taxon>Bacillati</taxon>
        <taxon>Actinomycetota</taxon>
        <taxon>Actinomycetes</taxon>
        <taxon>Kitasatosporales</taxon>
        <taxon>Streptomycetaceae</taxon>
        <taxon>Streptomyces</taxon>
        <taxon>Streptomyces pseudogriseolus group</taxon>
    </lineage>
</organism>
<evidence type="ECO:0000313" key="3">
    <source>
        <dbReference type="Proteomes" id="UP000011732"/>
    </source>
</evidence>
<dbReference type="InterPro" id="IPR003777">
    <property type="entry name" value="XdhC_CoxI"/>
</dbReference>
<keyword evidence="3" id="KW-1185">Reference proteome</keyword>
<name>M3CEB4_STREZ</name>
<dbReference type="Proteomes" id="UP000011732">
    <property type="component" value="Unassembled WGS sequence"/>
</dbReference>
<feature type="domain" description="XdhC- CoxI" evidence="1">
    <location>
        <begin position="11"/>
        <end position="78"/>
    </location>
</feature>
<accession>M3CEB4</accession>
<evidence type="ECO:0000259" key="1">
    <source>
        <dbReference type="Pfam" id="PF02625"/>
    </source>
</evidence>
<gene>
    <name evidence="2" type="ORF">H114_30522</name>
</gene>
<comment type="caution">
    <text evidence="2">The sequence shown here is derived from an EMBL/GenBank/DDBJ whole genome shotgun (WGS) entry which is preliminary data.</text>
</comment>
<evidence type="ECO:0000313" key="2">
    <source>
        <dbReference type="EMBL" id="EMF22358.1"/>
    </source>
</evidence>
<feature type="non-terminal residue" evidence="2">
    <location>
        <position position="131"/>
    </location>
</feature>
<reference evidence="2 3" key="1">
    <citation type="journal article" date="2013" name="Genome Announc.">
        <title>Draft Genome Sequence of Streptomyces gancidicus Strain BKS 13-15.</title>
        <authorList>
            <person name="Kumar S."/>
            <person name="Kaur N."/>
            <person name="Singh N.K."/>
            <person name="Raghava G.P."/>
            <person name="Mayilraj S."/>
        </authorList>
    </citation>
    <scope>NUCLEOTIDE SEQUENCE [LARGE SCALE GENOMIC DNA]</scope>
    <source>
        <strain evidence="2 3">BKS 13-15</strain>
    </source>
</reference>